<reference evidence="9 10" key="1">
    <citation type="journal article" date="2018" name="Nat. Ecol. Evol.">
        <title>Shark genomes provide insights into elasmobranch evolution and the origin of vertebrates.</title>
        <authorList>
            <person name="Hara Y"/>
            <person name="Yamaguchi K"/>
            <person name="Onimaru K"/>
            <person name="Kadota M"/>
            <person name="Koyanagi M"/>
            <person name="Keeley SD"/>
            <person name="Tatsumi K"/>
            <person name="Tanaka K"/>
            <person name="Motone F"/>
            <person name="Kageyama Y"/>
            <person name="Nozu R"/>
            <person name="Adachi N"/>
            <person name="Nishimura O"/>
            <person name="Nakagawa R"/>
            <person name="Tanegashima C"/>
            <person name="Kiyatake I"/>
            <person name="Matsumoto R"/>
            <person name="Murakumo K"/>
            <person name="Nishida K"/>
            <person name="Terakita A"/>
            <person name="Kuratani S"/>
            <person name="Sato K"/>
            <person name="Hyodo S Kuraku.S."/>
        </authorList>
    </citation>
    <scope>NUCLEOTIDE SEQUENCE [LARGE SCALE GENOMIC DNA]</scope>
</reference>
<dbReference type="PANTHER" id="PTHR15594">
    <property type="entry name" value="PODOCALYXIN-LIKE PROTEIN 2"/>
    <property type="match status" value="1"/>
</dbReference>
<accession>A0A401Q639</accession>
<keyword evidence="10" id="KW-1185">Reference proteome</keyword>
<dbReference type="AlphaFoldDB" id="A0A401Q639"/>
<evidence type="ECO:0000313" key="9">
    <source>
        <dbReference type="EMBL" id="GCB80828.1"/>
    </source>
</evidence>
<evidence type="ECO:0000256" key="8">
    <source>
        <dbReference type="SAM" id="Phobius"/>
    </source>
</evidence>
<dbReference type="InterPro" id="IPR013836">
    <property type="entry name" value="CD34/Podocalyxin"/>
</dbReference>
<keyword evidence="4" id="KW-0130">Cell adhesion</keyword>
<feature type="transmembrane region" description="Helical" evidence="8">
    <location>
        <begin position="99"/>
        <end position="123"/>
    </location>
</feature>
<organism evidence="9 10">
    <name type="scientific">Scyliorhinus torazame</name>
    <name type="common">Cloudy catshark</name>
    <name type="synonym">Catulus torazame</name>
    <dbReference type="NCBI Taxonomy" id="75743"/>
    <lineage>
        <taxon>Eukaryota</taxon>
        <taxon>Metazoa</taxon>
        <taxon>Chordata</taxon>
        <taxon>Craniata</taxon>
        <taxon>Vertebrata</taxon>
        <taxon>Chondrichthyes</taxon>
        <taxon>Elasmobranchii</taxon>
        <taxon>Galeomorphii</taxon>
        <taxon>Galeoidea</taxon>
        <taxon>Carcharhiniformes</taxon>
        <taxon>Scyliorhinidae</taxon>
        <taxon>Scyliorhinus</taxon>
    </lineage>
</organism>
<dbReference type="GO" id="GO:0050901">
    <property type="term" value="P:leukocyte tethering or rolling"/>
    <property type="evidence" value="ECO:0007669"/>
    <property type="project" value="TreeGrafter"/>
</dbReference>
<dbReference type="PANTHER" id="PTHR15594:SF1">
    <property type="entry name" value="PODOCALYXIN-LIKE PROTEIN 2"/>
    <property type="match status" value="1"/>
</dbReference>
<evidence type="ECO:0000256" key="5">
    <source>
        <dbReference type="ARBA" id="ARBA00022989"/>
    </source>
</evidence>
<keyword evidence="2 8" id="KW-0812">Transmembrane</keyword>
<dbReference type="Proteomes" id="UP000288216">
    <property type="component" value="Unassembled WGS sequence"/>
</dbReference>
<evidence type="ECO:0000256" key="7">
    <source>
        <dbReference type="ARBA" id="ARBA00023180"/>
    </source>
</evidence>
<evidence type="ECO:0000256" key="1">
    <source>
        <dbReference type="ARBA" id="ARBA00004479"/>
    </source>
</evidence>
<evidence type="ECO:0000256" key="3">
    <source>
        <dbReference type="ARBA" id="ARBA00022729"/>
    </source>
</evidence>
<gene>
    <name evidence="9" type="ORF">scyTo_0023249</name>
</gene>
<evidence type="ECO:0000256" key="4">
    <source>
        <dbReference type="ARBA" id="ARBA00022889"/>
    </source>
</evidence>
<keyword evidence="6 8" id="KW-0472">Membrane</keyword>
<feature type="non-terminal residue" evidence="9">
    <location>
        <position position="1"/>
    </location>
</feature>
<dbReference type="Pfam" id="PF06365">
    <property type="entry name" value="CD34_antigen"/>
    <property type="match status" value="1"/>
</dbReference>
<comment type="caution">
    <text evidence="9">The sequence shown here is derived from an EMBL/GenBank/DDBJ whole genome shotgun (WGS) entry which is preliminary data.</text>
</comment>
<sequence>EVFRSHKGLKLLRLVAESFARKLSTPADSWLISLSKPSEDDKHLLMMLASDRGTIPAKEVLAMLGEVKENLKEIGIHNVTSATGCQGRPSEPRGDYGKLFIVLVIIGSICAVIIVSGLVYICWQRQLPKLKNMVSAVPNLMV</sequence>
<dbReference type="InterPro" id="IPR042397">
    <property type="entry name" value="PODXL2"/>
</dbReference>
<feature type="non-terminal residue" evidence="9">
    <location>
        <position position="142"/>
    </location>
</feature>
<comment type="subcellular location">
    <subcellularLocation>
        <location evidence="1">Membrane</location>
        <topology evidence="1">Single-pass type I membrane protein</topology>
    </subcellularLocation>
</comment>
<name>A0A401Q639_SCYTO</name>
<keyword evidence="5 8" id="KW-1133">Transmembrane helix</keyword>
<proteinExistence type="predicted"/>
<keyword evidence="3" id="KW-0732">Signal</keyword>
<evidence type="ECO:0000256" key="2">
    <source>
        <dbReference type="ARBA" id="ARBA00022692"/>
    </source>
</evidence>
<keyword evidence="7" id="KW-0325">Glycoprotein</keyword>
<dbReference type="GO" id="GO:0005886">
    <property type="term" value="C:plasma membrane"/>
    <property type="evidence" value="ECO:0007669"/>
    <property type="project" value="UniProtKB-ARBA"/>
</dbReference>
<dbReference type="STRING" id="75743.A0A401Q639"/>
<evidence type="ECO:0000313" key="10">
    <source>
        <dbReference type="Proteomes" id="UP000288216"/>
    </source>
</evidence>
<dbReference type="EMBL" id="BFAA01027584">
    <property type="protein sequence ID" value="GCB80828.1"/>
    <property type="molecule type" value="Genomic_DNA"/>
</dbReference>
<evidence type="ECO:0000256" key="6">
    <source>
        <dbReference type="ARBA" id="ARBA00023136"/>
    </source>
</evidence>
<dbReference type="OrthoDB" id="6352820at2759"/>
<protein>
    <submittedName>
        <fullName evidence="9">Uncharacterized protein</fullName>
    </submittedName>
</protein>